<dbReference type="Proteomes" id="UP001203852">
    <property type="component" value="Unassembled WGS sequence"/>
</dbReference>
<evidence type="ECO:0000313" key="2">
    <source>
        <dbReference type="Proteomes" id="UP001203852"/>
    </source>
</evidence>
<sequence>MASTTGDKDQYILLRDSSASSRLFGQHFIMTAKNGGWLLHPNVQATAEKSRARIADVATGNGVWAGEAALKYPDAQIVALDMSDKQYPPGWTMPKNLSFDTYNVLQAVPDKYIGYFDIVHIRLIAGGLKGPADYAVVTENVSKMLKPGGYIQWQDVYAPGWQIIDQTLSFDVDDETFPPFLAKFDEAVSGGITQTLSRGINHILKDNDDFADVEMMVPGVVPWLLKYETDYLAISFAELVKGSRGTRAVGEESLRLLDEAEGLLQEYLGQGGLLTYKTMSVVARKDNGA</sequence>
<dbReference type="SUPFAM" id="SSF53335">
    <property type="entry name" value="S-adenosyl-L-methionine-dependent methyltransferases"/>
    <property type="match status" value="1"/>
</dbReference>
<reference evidence="1" key="1">
    <citation type="journal article" date="2022" name="bioRxiv">
        <title>Deciphering the potential niche of two novel black yeast fungi from a biological soil crust based on their genomes, phenotypes, and melanin regulation.</title>
        <authorList>
            <consortium name="DOE Joint Genome Institute"/>
            <person name="Carr E.C."/>
            <person name="Barton Q."/>
            <person name="Grambo S."/>
            <person name="Sullivan M."/>
            <person name="Renfro C.M."/>
            <person name="Kuo A."/>
            <person name="Pangilinan J."/>
            <person name="Lipzen A."/>
            <person name="Keymanesh K."/>
            <person name="Savage E."/>
            <person name="Barry K."/>
            <person name="Grigoriev I.V."/>
            <person name="Riekhof W.R."/>
            <person name="Harris S.S."/>
        </authorList>
    </citation>
    <scope>NUCLEOTIDE SEQUENCE</scope>
    <source>
        <strain evidence="1">JF 03-4F</strain>
    </source>
</reference>
<organism evidence="1 2">
    <name type="scientific">Exophiala viscosa</name>
    <dbReference type="NCBI Taxonomy" id="2486360"/>
    <lineage>
        <taxon>Eukaryota</taxon>
        <taxon>Fungi</taxon>
        <taxon>Dikarya</taxon>
        <taxon>Ascomycota</taxon>
        <taxon>Pezizomycotina</taxon>
        <taxon>Eurotiomycetes</taxon>
        <taxon>Chaetothyriomycetidae</taxon>
        <taxon>Chaetothyriales</taxon>
        <taxon>Herpotrichiellaceae</taxon>
        <taxon>Exophiala</taxon>
    </lineage>
</organism>
<dbReference type="EMBL" id="MU404363">
    <property type="protein sequence ID" value="KAI1608578.1"/>
    <property type="molecule type" value="Genomic_DNA"/>
</dbReference>
<keyword evidence="2" id="KW-1185">Reference proteome</keyword>
<dbReference type="Gene3D" id="3.40.50.150">
    <property type="entry name" value="Vaccinia Virus protein VP39"/>
    <property type="match status" value="1"/>
</dbReference>
<name>A0AAN6DMF3_9EURO</name>
<protein>
    <recommendedName>
        <fullName evidence="3">Methyltransferase domain-containing protein</fullName>
    </recommendedName>
</protein>
<dbReference type="CDD" id="cd02440">
    <property type="entry name" value="AdoMet_MTases"/>
    <property type="match status" value="1"/>
</dbReference>
<evidence type="ECO:0000313" key="1">
    <source>
        <dbReference type="EMBL" id="KAI1608578.1"/>
    </source>
</evidence>
<dbReference type="InterPro" id="IPR029063">
    <property type="entry name" value="SAM-dependent_MTases_sf"/>
</dbReference>
<proteinExistence type="predicted"/>
<comment type="caution">
    <text evidence="1">The sequence shown here is derived from an EMBL/GenBank/DDBJ whole genome shotgun (WGS) entry which is preliminary data.</text>
</comment>
<evidence type="ECO:0008006" key="3">
    <source>
        <dbReference type="Google" id="ProtNLM"/>
    </source>
</evidence>
<gene>
    <name evidence="1" type="ORF">EDD36DRAFT_103957</name>
</gene>
<accession>A0AAN6DMF3</accession>
<dbReference type="AlphaFoldDB" id="A0AAN6DMF3"/>
<dbReference type="PANTHER" id="PTHR43591:SF110">
    <property type="entry name" value="RHODANESE DOMAIN-CONTAINING PROTEIN"/>
    <property type="match status" value="1"/>
</dbReference>
<dbReference type="PANTHER" id="PTHR43591">
    <property type="entry name" value="METHYLTRANSFERASE"/>
    <property type="match status" value="1"/>
</dbReference>